<gene>
    <name evidence="1" type="ORF">QAD02_016622</name>
</gene>
<name>A0ACC2PGE7_9HYME</name>
<organism evidence="1 2">
    <name type="scientific">Eretmocerus hayati</name>
    <dbReference type="NCBI Taxonomy" id="131215"/>
    <lineage>
        <taxon>Eukaryota</taxon>
        <taxon>Metazoa</taxon>
        <taxon>Ecdysozoa</taxon>
        <taxon>Arthropoda</taxon>
        <taxon>Hexapoda</taxon>
        <taxon>Insecta</taxon>
        <taxon>Pterygota</taxon>
        <taxon>Neoptera</taxon>
        <taxon>Endopterygota</taxon>
        <taxon>Hymenoptera</taxon>
        <taxon>Apocrita</taxon>
        <taxon>Proctotrupomorpha</taxon>
        <taxon>Chalcidoidea</taxon>
        <taxon>Aphelinidae</taxon>
        <taxon>Aphelininae</taxon>
        <taxon>Eretmocerus</taxon>
    </lineage>
</organism>
<feature type="non-terminal residue" evidence="1">
    <location>
        <position position="992"/>
    </location>
</feature>
<dbReference type="EMBL" id="CM056742">
    <property type="protein sequence ID" value="KAJ8680835.1"/>
    <property type="molecule type" value="Genomic_DNA"/>
</dbReference>
<evidence type="ECO:0000313" key="2">
    <source>
        <dbReference type="Proteomes" id="UP001239111"/>
    </source>
</evidence>
<reference evidence="1" key="1">
    <citation type="submission" date="2023-04" db="EMBL/GenBank/DDBJ databases">
        <title>A chromosome-level genome assembly of the parasitoid wasp Eretmocerus hayati.</title>
        <authorList>
            <person name="Zhong Y."/>
            <person name="Liu S."/>
            <person name="Liu Y."/>
        </authorList>
    </citation>
    <scope>NUCLEOTIDE SEQUENCE</scope>
    <source>
        <strain evidence="1">ZJU_SS_LIU_2023</strain>
    </source>
</reference>
<accession>A0ACC2PGE7</accession>
<sequence length="992" mass="108586">MASVHQMNGSATTNNRSGNTFCSGASSSSAYHHLITSKIEQTDDPTLIQGNNTTKIVIPQWKLDLIRRRKQAKLSSTTGGFHHHPPPDGGGVSNSDCSADGGGGLSSSSSSSLLPLLPASTSVVTEVPRRWQHQQKYKCIISRKTGYPANNSKEEEEKEEDKHPVDATMRLEQPHQVVVANNIHQDDITMQDGAAESDSSEELQYGPGIVHKLRTRYLSMTLREMNRSRPSVHCFRRAASLEDLLEPNNSSSPGVSPNTEKPPRYAKLRQNSTGQINNHNNSSSGNQYNQNAIITNAVKGLEQRYRNAARGNDSIKRARSVEALVRYASTGNNNSVDEQRLAGFKPENEHIVLVDRSSLKIDSRLQLSFGAEKPPVNKPKRIKPLLAETERPPPDLVKQTLRIFESSCVRKLKPKGEVALKVATFKTINDSIKAQQNSHHKKILVPKPPLQPKPFLNGNSKLSASPRKIVLTRKPTAELIERQSSLETVCHNDGVITEPIVQSVSSVVSKFQQIERSCSPSSSPEPSFNKVRFSPAPSPEPSLVKARAASLDVKSPVPTPVPSPRCTPPKVQSPASPKCEAAKPLSSPLVLKSATSSTPIPDKTEDSRQQVPLETPKLVYEQDKDDSSVELVTESAPEPSSQSSEVNEVSGHSENSSSPDTTVLIGSSFEDTTEIVDSPNKSVSKSALDNISKAGMTLQFSFSDSPSNKSYLPRSVSNSHDDTEDSFEEDSEVEASTEASTPVCTLNIQSYGSEPEIIPARPESPKQLERLETESFDEVICKEDIENKPIGAISSLGLIKSTTTTTFPQGNESKTIRSPRSELSSPPQKQIGIIRPLVSTKTQLPQQNLSNREIEKNLINRAKSIEQPTKVVVSLKSAEEIQPVKKSNSSGGLWDAKPWNQANNTMVFNFSNRKDVPDYIENDGLIIKRKRDKPRSGDSGTIEPNIDNVQLTDDSDTELAVDPPSPCDVSFCNDNVVINGRSNLSRTPRNHK</sequence>
<evidence type="ECO:0000313" key="1">
    <source>
        <dbReference type="EMBL" id="KAJ8680835.1"/>
    </source>
</evidence>
<comment type="caution">
    <text evidence="1">The sequence shown here is derived from an EMBL/GenBank/DDBJ whole genome shotgun (WGS) entry which is preliminary data.</text>
</comment>
<proteinExistence type="predicted"/>
<keyword evidence="2" id="KW-1185">Reference proteome</keyword>
<protein>
    <submittedName>
        <fullName evidence="1">Uncharacterized protein</fullName>
    </submittedName>
</protein>
<dbReference type="Proteomes" id="UP001239111">
    <property type="component" value="Chromosome 2"/>
</dbReference>